<dbReference type="InterPro" id="IPR024478">
    <property type="entry name" value="HlyB_4HB_MCP"/>
</dbReference>
<dbReference type="SMART" id="SM00387">
    <property type="entry name" value="HATPase_c"/>
    <property type="match status" value="1"/>
</dbReference>
<evidence type="ECO:0000313" key="7">
    <source>
        <dbReference type="Proteomes" id="UP001219862"/>
    </source>
</evidence>
<dbReference type="PRINTS" id="PR00344">
    <property type="entry name" value="BCTRLSENSOR"/>
</dbReference>
<reference evidence="6 7" key="1">
    <citation type="submission" date="2022-10" db="EMBL/GenBank/DDBJ databases">
        <title>paucibacter sp. hw8 Genome sequencing.</title>
        <authorList>
            <person name="Park S."/>
        </authorList>
    </citation>
    <scope>NUCLEOTIDE SEQUENCE [LARGE SCALE GENOMIC DNA]</scope>
    <source>
        <strain evidence="7">hw8</strain>
    </source>
</reference>
<evidence type="ECO:0000256" key="1">
    <source>
        <dbReference type="ARBA" id="ARBA00000085"/>
    </source>
</evidence>
<dbReference type="Gene3D" id="6.10.340.10">
    <property type="match status" value="1"/>
</dbReference>
<name>A0ABT5KW34_9BURK</name>
<evidence type="ECO:0000313" key="6">
    <source>
        <dbReference type="EMBL" id="MDC8786593.1"/>
    </source>
</evidence>
<feature type="transmembrane region" description="Helical" evidence="4">
    <location>
        <begin position="202"/>
        <end position="221"/>
    </location>
</feature>
<dbReference type="PROSITE" id="PS50109">
    <property type="entry name" value="HIS_KIN"/>
    <property type="match status" value="1"/>
</dbReference>
<dbReference type="Pfam" id="PF02518">
    <property type="entry name" value="HATPase_c"/>
    <property type="match status" value="1"/>
</dbReference>
<dbReference type="InterPro" id="IPR036890">
    <property type="entry name" value="HATPase_C_sf"/>
</dbReference>
<dbReference type="GO" id="GO:0005524">
    <property type="term" value="F:ATP binding"/>
    <property type="evidence" value="ECO:0007669"/>
    <property type="project" value="UniProtKB-KW"/>
</dbReference>
<comment type="caution">
    <text evidence="6">The sequence shown here is derived from an EMBL/GenBank/DDBJ whole genome shotgun (WGS) entry which is preliminary data.</text>
</comment>
<dbReference type="InterPro" id="IPR003594">
    <property type="entry name" value="HATPase_dom"/>
</dbReference>
<keyword evidence="4" id="KW-0812">Transmembrane</keyword>
<keyword evidence="7" id="KW-1185">Reference proteome</keyword>
<keyword evidence="6" id="KW-0547">Nucleotide-binding</keyword>
<accession>A0ABT5KW34</accession>
<proteinExistence type="predicted"/>
<dbReference type="CDD" id="cd00082">
    <property type="entry name" value="HisKA"/>
    <property type="match status" value="1"/>
</dbReference>
<dbReference type="SUPFAM" id="SSF47384">
    <property type="entry name" value="Homodimeric domain of signal transducing histidine kinase"/>
    <property type="match status" value="1"/>
</dbReference>
<dbReference type="PANTHER" id="PTHR43065">
    <property type="entry name" value="SENSOR HISTIDINE KINASE"/>
    <property type="match status" value="1"/>
</dbReference>
<dbReference type="InterPro" id="IPR005467">
    <property type="entry name" value="His_kinase_dom"/>
</dbReference>
<dbReference type="PANTHER" id="PTHR43065:SF42">
    <property type="entry name" value="TWO-COMPONENT SENSOR PPRA"/>
    <property type="match status" value="1"/>
</dbReference>
<keyword evidence="6" id="KW-0067">ATP-binding</keyword>
<comment type="catalytic activity">
    <reaction evidence="1">
        <text>ATP + protein L-histidine = ADP + protein N-phospho-L-histidine.</text>
        <dbReference type="EC" id="2.7.13.3"/>
    </reaction>
</comment>
<evidence type="ECO:0000256" key="4">
    <source>
        <dbReference type="SAM" id="Phobius"/>
    </source>
</evidence>
<dbReference type="Gene3D" id="1.10.287.130">
    <property type="match status" value="1"/>
</dbReference>
<dbReference type="InterPro" id="IPR004358">
    <property type="entry name" value="Sig_transdc_His_kin-like_C"/>
</dbReference>
<dbReference type="CDD" id="cd19411">
    <property type="entry name" value="MCP2201-like_sensor"/>
    <property type="match status" value="1"/>
</dbReference>
<gene>
    <name evidence="6" type="ORF">PRZ01_15495</name>
</gene>
<dbReference type="InterPro" id="IPR036097">
    <property type="entry name" value="HisK_dim/P_sf"/>
</dbReference>
<feature type="domain" description="Histidine kinase" evidence="5">
    <location>
        <begin position="316"/>
        <end position="547"/>
    </location>
</feature>
<dbReference type="SUPFAM" id="SSF55874">
    <property type="entry name" value="ATPase domain of HSP90 chaperone/DNA topoisomerase II/histidine kinase"/>
    <property type="match status" value="1"/>
</dbReference>
<sequence length="561" mass="61407">MTRRPAKVWLSRKVSRLGIGHRLALSYGAIIISLIGLSDAAVLKLKSLSEATREALQVEYPKTVLINQVNHQLDIEARAMRNALIFNAESSRAQYEAEIASATLRMSAALSQLDAQVHDAVGRDLLRRIRVVHSAYTVNQDDFIVLLNQRRLGEARNLLIVDLHGYQMDYFALLEQFNRHQETQMLAAGQQANQAYVDARELIFGMAALALVLSALVTALFRRSLLRSLGGEPEYAVSIARRIAAGDIQTAIELGDRDSSSLLHVMEFMRQRLTERDEALRRANADLQGSVNTLSQMQAELVSSEKLAALGSLVAGVAHELNTPVGNSLLAASTMADATHQLERRLAQAMTRATLNAYIDEMHAASDILLRNLSRVGDLISSFKQVAVDRESSQRRQFKLHEVVNEICLTLQPSLRKTPYLLQAELPQDIEMSSFPGPLGQVLTNLINNSVLHAFEGREQGRIQISARKLGADLVEISVSDNGCGIPVANQKRVFEPFFTTKLGRGGSGLGLHIVFNIVTGVLGGKIRLVSQVDQGTTVTLTVPREAPDDPIGVLPVAGAV</sequence>
<protein>
    <recommendedName>
        <fullName evidence="2">histidine kinase</fullName>
        <ecNumber evidence="2">2.7.13.3</ecNumber>
    </recommendedName>
</protein>
<dbReference type="Gene3D" id="3.30.565.10">
    <property type="entry name" value="Histidine kinase-like ATPase, C-terminal domain"/>
    <property type="match status" value="1"/>
</dbReference>
<dbReference type="CDD" id="cd00075">
    <property type="entry name" value="HATPase"/>
    <property type="match status" value="1"/>
</dbReference>
<evidence type="ECO:0000259" key="5">
    <source>
        <dbReference type="PROSITE" id="PS50109"/>
    </source>
</evidence>
<keyword evidence="4" id="KW-1133">Transmembrane helix</keyword>
<keyword evidence="3" id="KW-0597">Phosphoprotein</keyword>
<evidence type="ECO:0000256" key="3">
    <source>
        <dbReference type="ARBA" id="ARBA00022553"/>
    </source>
</evidence>
<evidence type="ECO:0000256" key="2">
    <source>
        <dbReference type="ARBA" id="ARBA00012438"/>
    </source>
</evidence>
<dbReference type="Pfam" id="PF12729">
    <property type="entry name" value="4HB_MCP_1"/>
    <property type="match status" value="1"/>
</dbReference>
<dbReference type="InterPro" id="IPR047347">
    <property type="entry name" value="YvaQ-like_sensor"/>
</dbReference>
<dbReference type="EC" id="2.7.13.3" evidence="2"/>
<organism evidence="6 7">
    <name type="scientific">Roseateles koreensis</name>
    <dbReference type="NCBI Taxonomy" id="2987526"/>
    <lineage>
        <taxon>Bacteria</taxon>
        <taxon>Pseudomonadati</taxon>
        <taxon>Pseudomonadota</taxon>
        <taxon>Betaproteobacteria</taxon>
        <taxon>Burkholderiales</taxon>
        <taxon>Sphaerotilaceae</taxon>
        <taxon>Roseateles</taxon>
    </lineage>
</organism>
<dbReference type="Proteomes" id="UP001219862">
    <property type="component" value="Unassembled WGS sequence"/>
</dbReference>
<keyword evidence="4" id="KW-0472">Membrane</keyword>
<dbReference type="EMBL" id="JAQQXS010000014">
    <property type="protein sequence ID" value="MDC8786593.1"/>
    <property type="molecule type" value="Genomic_DNA"/>
</dbReference>
<dbReference type="RefSeq" id="WP_273597705.1">
    <property type="nucleotide sequence ID" value="NZ_JAQQXS010000014.1"/>
</dbReference>
<dbReference type="InterPro" id="IPR003661">
    <property type="entry name" value="HisK_dim/P_dom"/>
</dbReference>